<gene>
    <name evidence="2" type="ORF">SAMN05216174_11371</name>
</gene>
<dbReference type="AlphaFoldDB" id="A0A1G6VSV1"/>
<protein>
    <submittedName>
        <fullName evidence="2">Uncharacterized protein</fullName>
    </submittedName>
</protein>
<evidence type="ECO:0000256" key="1">
    <source>
        <dbReference type="SAM" id="MobiDB-lite"/>
    </source>
</evidence>
<dbReference type="Proteomes" id="UP000199501">
    <property type="component" value="Unassembled WGS sequence"/>
</dbReference>
<organism evidence="2 3">
    <name type="scientific">Actinokineospora iranica</name>
    <dbReference type="NCBI Taxonomy" id="1271860"/>
    <lineage>
        <taxon>Bacteria</taxon>
        <taxon>Bacillati</taxon>
        <taxon>Actinomycetota</taxon>
        <taxon>Actinomycetes</taxon>
        <taxon>Pseudonocardiales</taxon>
        <taxon>Pseudonocardiaceae</taxon>
        <taxon>Actinokineospora</taxon>
    </lineage>
</organism>
<name>A0A1G6VSV1_9PSEU</name>
<dbReference type="RefSeq" id="WP_091454907.1">
    <property type="nucleotide sequence ID" value="NZ_FMZZ01000013.1"/>
</dbReference>
<proteinExistence type="predicted"/>
<keyword evidence="3" id="KW-1185">Reference proteome</keyword>
<evidence type="ECO:0000313" key="2">
    <source>
        <dbReference type="EMBL" id="SDD56513.1"/>
    </source>
</evidence>
<feature type="compositionally biased region" description="Low complexity" evidence="1">
    <location>
        <begin position="59"/>
        <end position="73"/>
    </location>
</feature>
<sequence length="276" mass="27995">MTAPTENRSRRRAGAALTAVLLGALALVGGLIAVLIARGVTPPAPAAGVGWATSTPAATNTGPSTGSNTGSGSDDNALATRPMLQLPPQAAQPQVMSTESAGPPIEVPKPQGVAERWIADGFPATPEGALGQLKALDEAAMTTADPAAYERGFREVAETGAPDPRTTGLFSLLTSLRAKAQLPATGSVSGVSGSYRVTHGHIKGTSADRKFAVVCVLGHFTISARGQVVSAGVGDCQAMRWNGTRWRIASGPLAAPAPSAWPGSADAIRAGYREVV</sequence>
<dbReference type="EMBL" id="FMZZ01000013">
    <property type="protein sequence ID" value="SDD56513.1"/>
    <property type="molecule type" value="Genomic_DNA"/>
</dbReference>
<evidence type="ECO:0000313" key="3">
    <source>
        <dbReference type="Proteomes" id="UP000199501"/>
    </source>
</evidence>
<dbReference type="OrthoDB" id="5188560at2"/>
<reference evidence="3" key="1">
    <citation type="submission" date="2016-10" db="EMBL/GenBank/DDBJ databases">
        <authorList>
            <person name="Varghese N."/>
            <person name="Submissions S."/>
        </authorList>
    </citation>
    <scope>NUCLEOTIDE SEQUENCE [LARGE SCALE GENOMIC DNA]</scope>
    <source>
        <strain evidence="3">IBRC-M 10403</strain>
    </source>
</reference>
<accession>A0A1G6VSV1</accession>
<dbReference type="STRING" id="1271860.SAMN05216174_11371"/>
<feature type="region of interest" description="Disordered" evidence="1">
    <location>
        <begin position="47"/>
        <end position="79"/>
    </location>
</feature>